<name>A0A0A1DIE5_NOCSI</name>
<gene>
    <name evidence="1" type="ORF">KR76_10355</name>
</gene>
<evidence type="ECO:0000313" key="1">
    <source>
        <dbReference type="EMBL" id="AIY17049.1"/>
    </source>
</evidence>
<dbReference type="KEGG" id="psim:KR76_10355"/>
<dbReference type="AlphaFoldDB" id="A0A0A1DIE5"/>
<evidence type="ECO:0000313" key="2">
    <source>
        <dbReference type="Proteomes" id="UP000030300"/>
    </source>
</evidence>
<dbReference type="STRING" id="2045.KR76_10355"/>
<accession>A0A0A1DIE5</accession>
<dbReference type="OrthoDB" id="3788226at2"/>
<organism evidence="1 2">
    <name type="scientific">Nocardioides simplex</name>
    <name type="common">Arthrobacter simplex</name>
    <dbReference type="NCBI Taxonomy" id="2045"/>
    <lineage>
        <taxon>Bacteria</taxon>
        <taxon>Bacillati</taxon>
        <taxon>Actinomycetota</taxon>
        <taxon>Actinomycetes</taxon>
        <taxon>Propionibacteriales</taxon>
        <taxon>Nocardioidaceae</taxon>
        <taxon>Pimelobacter</taxon>
    </lineage>
</organism>
<dbReference type="eggNOG" id="ENOG50322JG">
    <property type="taxonomic scope" value="Bacteria"/>
</dbReference>
<dbReference type="RefSeq" id="WP_038678079.1">
    <property type="nucleotide sequence ID" value="NZ_BJMC01000008.1"/>
</dbReference>
<sequence>MAVVTVLVLALSGCSGGDEKGAPSGPEPSGHATEQVPTDARLGKVRGRLGKAKADAVVAAVSAAVDTWVDGAYGGDYPRTDFGPAFAGFTRDARKLAQRQPGVMSNAAVGADLSAVEITERRVRVDVLGVDGRAAGATARVRIGLALSGGGERTEQVTGRLLLTPVKGGWQVFGFDVSRGKEGA</sequence>
<dbReference type="EMBL" id="CP009896">
    <property type="protein sequence ID" value="AIY17049.1"/>
    <property type="molecule type" value="Genomic_DNA"/>
</dbReference>
<proteinExistence type="predicted"/>
<dbReference type="Proteomes" id="UP000030300">
    <property type="component" value="Chromosome"/>
</dbReference>
<protein>
    <submittedName>
        <fullName evidence="1">Uncharacterized protein</fullName>
    </submittedName>
</protein>
<dbReference type="HOGENOM" id="CLU_125953_0_0_11"/>
<reference evidence="1 2" key="1">
    <citation type="journal article" date="2015" name="Genome Announc.">
        <title>Complete Genome Sequence of Steroid-Transforming Nocardioides simplex VKM Ac-2033D.</title>
        <authorList>
            <person name="Shtratnikova V.Y."/>
            <person name="Schelkunov M.I."/>
            <person name="Pekov Y.A."/>
            <person name="Fokina V.V."/>
            <person name="Logacheva M.D."/>
            <person name="Sokolov S.L."/>
            <person name="Bragin E.Y."/>
            <person name="Ashapkin V.V."/>
            <person name="Donova M.V."/>
        </authorList>
    </citation>
    <scope>NUCLEOTIDE SEQUENCE [LARGE SCALE GENOMIC DNA]</scope>
    <source>
        <strain evidence="1 2">VKM Ac-2033D</strain>
    </source>
</reference>
<dbReference type="GeneID" id="96609295"/>
<keyword evidence="2" id="KW-1185">Reference proteome</keyword>